<dbReference type="InterPro" id="IPR025110">
    <property type="entry name" value="AMP-bd_C"/>
</dbReference>
<dbReference type="Pfam" id="PF13193">
    <property type="entry name" value="AMP-binding_C"/>
    <property type="match status" value="1"/>
</dbReference>
<dbReference type="PANTHER" id="PTHR43767">
    <property type="entry name" value="LONG-CHAIN-FATTY-ACID--COA LIGASE"/>
    <property type="match status" value="1"/>
</dbReference>
<comment type="caution">
    <text evidence="3">The sequence shown here is derived from an EMBL/GenBank/DDBJ whole genome shotgun (WGS) entry which is preliminary data.</text>
</comment>
<dbReference type="InterPro" id="IPR020845">
    <property type="entry name" value="AMP-binding_CS"/>
</dbReference>
<feature type="domain" description="AMP-dependent synthetase/ligase" evidence="1">
    <location>
        <begin position="12"/>
        <end position="388"/>
    </location>
</feature>
<dbReference type="EMBL" id="AUBJ02000001">
    <property type="protein sequence ID" value="MCP2331055.1"/>
    <property type="molecule type" value="Genomic_DNA"/>
</dbReference>
<reference evidence="3 4" key="1">
    <citation type="submission" date="2022-06" db="EMBL/GenBank/DDBJ databases">
        <title>Genomic Encyclopedia of Type Strains, Phase I: the one thousand microbial genomes (KMG-I) project.</title>
        <authorList>
            <person name="Kyrpides N."/>
        </authorList>
    </citation>
    <scope>NUCLEOTIDE SEQUENCE [LARGE SCALE GENOMIC DNA]</scope>
    <source>
        <strain evidence="3 4">DSM 43889</strain>
    </source>
</reference>
<keyword evidence="4" id="KW-1185">Reference proteome</keyword>
<proteinExistence type="predicted"/>
<evidence type="ECO:0000313" key="3">
    <source>
        <dbReference type="EMBL" id="MCP2331055.1"/>
    </source>
</evidence>
<dbReference type="PANTHER" id="PTHR43767:SF12">
    <property type="entry name" value="AMP-DEPENDENT SYNTHETASE AND LIGASE"/>
    <property type="match status" value="1"/>
</dbReference>
<dbReference type="Pfam" id="PF00501">
    <property type="entry name" value="AMP-binding"/>
    <property type="match status" value="1"/>
</dbReference>
<dbReference type="SUPFAM" id="SSF56801">
    <property type="entry name" value="Acetyl-CoA synthetase-like"/>
    <property type="match status" value="1"/>
</dbReference>
<evidence type="ECO:0000259" key="1">
    <source>
        <dbReference type="Pfam" id="PF00501"/>
    </source>
</evidence>
<dbReference type="Proteomes" id="UP000791080">
    <property type="component" value="Unassembled WGS sequence"/>
</dbReference>
<accession>A0ABT1JEY3</accession>
<organism evidence="3 4">
    <name type="scientific">Actinoalloteichus caeruleus DSM 43889</name>
    <dbReference type="NCBI Taxonomy" id="1120930"/>
    <lineage>
        <taxon>Bacteria</taxon>
        <taxon>Bacillati</taxon>
        <taxon>Actinomycetota</taxon>
        <taxon>Actinomycetes</taxon>
        <taxon>Pseudonocardiales</taxon>
        <taxon>Pseudonocardiaceae</taxon>
        <taxon>Actinoalloteichus</taxon>
        <taxon>Actinoalloteichus cyanogriseus</taxon>
    </lineage>
</organism>
<dbReference type="InterPro" id="IPR042099">
    <property type="entry name" value="ANL_N_sf"/>
</dbReference>
<gene>
    <name evidence="3" type="ORF">G443_001325</name>
</gene>
<evidence type="ECO:0000313" key="4">
    <source>
        <dbReference type="Proteomes" id="UP000791080"/>
    </source>
</evidence>
<evidence type="ECO:0000259" key="2">
    <source>
        <dbReference type="Pfam" id="PF13193"/>
    </source>
</evidence>
<name>A0ABT1JEY3_ACTCY</name>
<dbReference type="Gene3D" id="3.30.300.30">
    <property type="match status" value="1"/>
</dbReference>
<protein>
    <submittedName>
        <fullName evidence="3">Long-chain acyl-CoA synthetase</fullName>
    </submittedName>
</protein>
<dbReference type="PROSITE" id="PS00455">
    <property type="entry name" value="AMP_BINDING"/>
    <property type="match status" value="1"/>
</dbReference>
<dbReference type="CDD" id="cd05936">
    <property type="entry name" value="FC-FACS_FadD_like"/>
    <property type="match status" value="1"/>
</dbReference>
<sequence>MTATLSLTSVLRESALRHPDKVGVVDGDNRVTYAELWQRSLRYAAALRELCPGPRPTVALLAPNTVEFPTTYYGALAAGCVVVPVHLLFTAPEMAHVLRDSGADLLVCHHALAAVGAAASAEAGVPLVTVGGAPSGGDAGIPADGAADGSTPVPSLDQLADTTTPLPVAETTAPEDPAVVLYTSGTTGEPKGAVLTHLNLVMNATISAFDANEVRHADVVLGCLPLFHTFGQTVSMNACFRAGGTLVLLARFHPDTAIDLMLREDVDVFHGVPTMYVALLAAASRHDRLPALRLCVSGGAALPVPVLEGFSTTFDAQIYEGYGLSETSPVATASQPRFGTRAGTVGHAIWGVEVEIAELEDPERIRLLGEGELGEIVVRGHNVFAGYLNRPQATEQVVVDGWFRTGDLGTKDADGFVRVVDRKGDVVIRGGYNIYPREVEDVLARHPSVRQVAVIGLPDPVYGEEVCAVVVAEEGGEPVTEETLVSWSRPLLGKHKYPRHVRFVDELPLGPSHKVLKRELRRRLAAEPGAEAG</sequence>
<dbReference type="Gene3D" id="3.40.50.12780">
    <property type="entry name" value="N-terminal domain of ligase-like"/>
    <property type="match status" value="1"/>
</dbReference>
<dbReference type="InterPro" id="IPR045851">
    <property type="entry name" value="AMP-bd_C_sf"/>
</dbReference>
<dbReference type="RefSeq" id="WP_026420454.1">
    <property type="nucleotide sequence ID" value="NZ_AUBJ02000001.1"/>
</dbReference>
<dbReference type="InterPro" id="IPR050237">
    <property type="entry name" value="ATP-dep_AMP-bd_enzyme"/>
</dbReference>
<dbReference type="InterPro" id="IPR000873">
    <property type="entry name" value="AMP-dep_synth/lig_dom"/>
</dbReference>
<feature type="domain" description="AMP-binding enzyme C-terminal" evidence="2">
    <location>
        <begin position="438"/>
        <end position="514"/>
    </location>
</feature>